<evidence type="ECO:0000256" key="6">
    <source>
        <dbReference type="ARBA" id="ARBA00023242"/>
    </source>
</evidence>
<keyword evidence="9" id="KW-0346">Stress response</keyword>
<keyword evidence="4" id="KW-0238">DNA-binding</keyword>
<dbReference type="EMBL" id="JAIZAY010000005">
    <property type="protein sequence ID" value="KAJ8041698.1"/>
    <property type="molecule type" value="Genomic_DNA"/>
</dbReference>
<accession>A0A9Q1HDX9</accession>
<evidence type="ECO:0000313" key="10">
    <source>
        <dbReference type="Proteomes" id="UP001152320"/>
    </source>
</evidence>
<feature type="domain" description="HSF-type DNA-binding" evidence="8">
    <location>
        <begin position="14"/>
        <end position="119"/>
    </location>
</feature>
<dbReference type="PRINTS" id="PR00056">
    <property type="entry name" value="HSFDOMAIN"/>
</dbReference>
<dbReference type="GO" id="GO:0005634">
    <property type="term" value="C:nucleus"/>
    <property type="evidence" value="ECO:0007669"/>
    <property type="project" value="UniProtKB-SubCell"/>
</dbReference>
<evidence type="ECO:0000313" key="9">
    <source>
        <dbReference type="EMBL" id="KAJ8041698.1"/>
    </source>
</evidence>
<organism evidence="9 10">
    <name type="scientific">Holothuria leucospilota</name>
    <name type="common">Black long sea cucumber</name>
    <name type="synonym">Mertensiothuria leucospilota</name>
    <dbReference type="NCBI Taxonomy" id="206669"/>
    <lineage>
        <taxon>Eukaryota</taxon>
        <taxon>Metazoa</taxon>
        <taxon>Echinodermata</taxon>
        <taxon>Eleutherozoa</taxon>
        <taxon>Echinozoa</taxon>
        <taxon>Holothuroidea</taxon>
        <taxon>Aspidochirotacea</taxon>
        <taxon>Aspidochirotida</taxon>
        <taxon>Holothuriidae</taxon>
        <taxon>Holothuria</taxon>
    </lineage>
</organism>
<keyword evidence="6" id="KW-0539">Nucleus</keyword>
<comment type="caution">
    <text evidence="9">The sequence shown here is derived from an EMBL/GenBank/DDBJ whole genome shotgun (WGS) entry which is preliminary data.</text>
</comment>
<dbReference type="FunFam" id="1.10.10.10:FF:000027">
    <property type="entry name" value="Heat shock transcription factor 1"/>
    <property type="match status" value="1"/>
</dbReference>
<dbReference type="Proteomes" id="UP001152320">
    <property type="component" value="Chromosome 5"/>
</dbReference>
<evidence type="ECO:0000256" key="5">
    <source>
        <dbReference type="ARBA" id="ARBA00023163"/>
    </source>
</evidence>
<evidence type="ECO:0000256" key="1">
    <source>
        <dbReference type="ARBA" id="ARBA00004123"/>
    </source>
</evidence>
<sequence length="483" mass="54272">MTAQMSSQTADVANVPAFLSKLWLLVEDKETDNLIKWSEEGNSFFVIDQDLFAKEVLPRYFKHNNMPSFVRQLNMYGFRKKSHPEQGGLLLTAERNKIEFQHQHFVKGNEKGLALIKRKTYNKEDLRFRSEGVEKILTDVKQMKTKQDGITGKLENMQRENEALWREVMYLRKRHEQQQKILSRLIQFLMTLAQQKKPIKRTQLPMIGGSSDSPSKPKYPKQAEEELFEEILHDEEEDPASVIRGATLSEVEDLPISPAAISSHLPGESAMTFDLSDVNESSVGPRVEVLSTPNPTPIVNSPGGGVIDYDSSMASSDLAPDLFQDAPVTEVSNLGRELMPRVQEQPPVSTRPVLQRALSVEEQKQEIGEQMSGIASNLEYIQAFLSGNPNLNTDSLMEIFRTDSDPNSSHNFLSNLVDSSGPLTLNNSSVKGTELVQYQPFESYSLPSTIFSEEDENSLLTSLDKDAQTLVTNNDTADDTSRK</sequence>
<dbReference type="PANTHER" id="PTHR10015:SF427">
    <property type="entry name" value="HEAT SHOCK FACTOR PROTEIN"/>
    <property type="match status" value="1"/>
</dbReference>
<evidence type="ECO:0000259" key="8">
    <source>
        <dbReference type="SMART" id="SM00415"/>
    </source>
</evidence>
<evidence type="ECO:0000256" key="7">
    <source>
        <dbReference type="RuleBase" id="RU004020"/>
    </source>
</evidence>
<dbReference type="SMART" id="SM00415">
    <property type="entry name" value="HSF"/>
    <property type="match status" value="1"/>
</dbReference>
<dbReference type="InterPro" id="IPR036390">
    <property type="entry name" value="WH_DNA-bd_sf"/>
</dbReference>
<evidence type="ECO:0000256" key="3">
    <source>
        <dbReference type="ARBA" id="ARBA00023015"/>
    </source>
</evidence>
<gene>
    <name evidence="9" type="ORF">HOLleu_12588</name>
</gene>
<comment type="similarity">
    <text evidence="2 7">Belongs to the HSF family.</text>
</comment>
<reference evidence="9" key="1">
    <citation type="submission" date="2021-10" db="EMBL/GenBank/DDBJ databases">
        <title>Tropical sea cucumber genome reveals ecological adaptation and Cuvierian tubules defense mechanism.</title>
        <authorList>
            <person name="Chen T."/>
        </authorList>
    </citation>
    <scope>NUCLEOTIDE SEQUENCE</scope>
    <source>
        <strain evidence="9">Nanhai2018</strain>
        <tissue evidence="9">Muscle</tissue>
    </source>
</reference>
<comment type="subcellular location">
    <subcellularLocation>
        <location evidence="1">Nucleus</location>
    </subcellularLocation>
</comment>
<dbReference type="GO" id="GO:0003700">
    <property type="term" value="F:DNA-binding transcription factor activity"/>
    <property type="evidence" value="ECO:0007669"/>
    <property type="project" value="InterPro"/>
</dbReference>
<dbReference type="GO" id="GO:0043565">
    <property type="term" value="F:sequence-specific DNA binding"/>
    <property type="evidence" value="ECO:0007669"/>
    <property type="project" value="InterPro"/>
</dbReference>
<dbReference type="AlphaFoldDB" id="A0A9Q1HDX9"/>
<evidence type="ECO:0000256" key="4">
    <source>
        <dbReference type="ARBA" id="ARBA00023125"/>
    </source>
</evidence>
<evidence type="ECO:0000256" key="2">
    <source>
        <dbReference type="ARBA" id="ARBA00006403"/>
    </source>
</evidence>
<dbReference type="SUPFAM" id="SSF46785">
    <property type="entry name" value="Winged helix' DNA-binding domain"/>
    <property type="match status" value="1"/>
</dbReference>
<keyword evidence="3" id="KW-0805">Transcription regulation</keyword>
<keyword evidence="10" id="KW-1185">Reference proteome</keyword>
<dbReference type="InterPro" id="IPR036388">
    <property type="entry name" value="WH-like_DNA-bd_sf"/>
</dbReference>
<dbReference type="PANTHER" id="PTHR10015">
    <property type="entry name" value="HEAT SHOCK TRANSCRIPTION FACTOR"/>
    <property type="match status" value="1"/>
</dbReference>
<dbReference type="Pfam" id="PF00447">
    <property type="entry name" value="HSF_DNA-bind"/>
    <property type="match status" value="1"/>
</dbReference>
<keyword evidence="5" id="KW-0804">Transcription</keyword>
<dbReference type="OrthoDB" id="60033at2759"/>
<name>A0A9Q1HDX9_HOLLE</name>
<dbReference type="Gene3D" id="1.10.10.10">
    <property type="entry name" value="Winged helix-like DNA-binding domain superfamily/Winged helix DNA-binding domain"/>
    <property type="match status" value="1"/>
</dbReference>
<protein>
    <submittedName>
        <fullName evidence="9">Heat shock factor protein</fullName>
    </submittedName>
</protein>
<proteinExistence type="inferred from homology"/>
<dbReference type="InterPro" id="IPR000232">
    <property type="entry name" value="HSF_DNA-bd"/>
</dbReference>